<proteinExistence type="predicted"/>
<evidence type="ECO:0000313" key="3">
    <source>
        <dbReference type="Proteomes" id="UP000265520"/>
    </source>
</evidence>
<feature type="compositionally biased region" description="Polar residues" evidence="1">
    <location>
        <begin position="32"/>
        <end position="46"/>
    </location>
</feature>
<name>A0A392P810_9FABA</name>
<dbReference type="PANTHER" id="PTHR47471">
    <property type="entry name" value="GYF DOMAIN-CONTAINING PROTEIN"/>
    <property type="match status" value="1"/>
</dbReference>
<keyword evidence="3" id="KW-1185">Reference proteome</keyword>
<dbReference type="Proteomes" id="UP000265520">
    <property type="component" value="Unassembled WGS sequence"/>
</dbReference>
<dbReference type="AlphaFoldDB" id="A0A392P810"/>
<feature type="compositionally biased region" description="Low complexity" evidence="1">
    <location>
        <begin position="52"/>
        <end position="64"/>
    </location>
</feature>
<organism evidence="2 3">
    <name type="scientific">Trifolium medium</name>
    <dbReference type="NCBI Taxonomy" id="97028"/>
    <lineage>
        <taxon>Eukaryota</taxon>
        <taxon>Viridiplantae</taxon>
        <taxon>Streptophyta</taxon>
        <taxon>Embryophyta</taxon>
        <taxon>Tracheophyta</taxon>
        <taxon>Spermatophyta</taxon>
        <taxon>Magnoliopsida</taxon>
        <taxon>eudicotyledons</taxon>
        <taxon>Gunneridae</taxon>
        <taxon>Pentapetalae</taxon>
        <taxon>rosids</taxon>
        <taxon>fabids</taxon>
        <taxon>Fabales</taxon>
        <taxon>Fabaceae</taxon>
        <taxon>Papilionoideae</taxon>
        <taxon>50 kb inversion clade</taxon>
        <taxon>NPAAA clade</taxon>
        <taxon>Hologalegina</taxon>
        <taxon>IRL clade</taxon>
        <taxon>Trifolieae</taxon>
        <taxon>Trifolium</taxon>
    </lineage>
</organism>
<dbReference type="EMBL" id="LXQA010064025">
    <property type="protein sequence ID" value="MCI07055.1"/>
    <property type="molecule type" value="Genomic_DNA"/>
</dbReference>
<accession>A0A392P810</accession>
<comment type="caution">
    <text evidence="2">The sequence shown here is derived from an EMBL/GenBank/DDBJ whole genome shotgun (WGS) entry which is preliminary data.</text>
</comment>
<evidence type="ECO:0000313" key="2">
    <source>
        <dbReference type="EMBL" id="MCI07055.1"/>
    </source>
</evidence>
<feature type="region of interest" description="Disordered" evidence="1">
    <location>
        <begin position="20"/>
        <end position="75"/>
    </location>
</feature>
<sequence length="90" mass="9600">MIDLFGVFVSRPDFPQLASQGSWGSKNVPVKGNSSGLLARQKSASGKPTERPLSSSPASSQSALKLKNDAMTKHSGKKRYIASTFVVPYS</sequence>
<evidence type="ECO:0000256" key="1">
    <source>
        <dbReference type="SAM" id="MobiDB-lite"/>
    </source>
</evidence>
<dbReference type="PANTHER" id="PTHR47471:SF1">
    <property type="entry name" value="PROTEIN ESSENTIAL FOR POTEXVIRUS ACCUMULATION 1"/>
    <property type="match status" value="1"/>
</dbReference>
<protein>
    <submittedName>
        <fullName evidence="2">GYF domain protein</fullName>
    </submittedName>
</protein>
<reference evidence="2 3" key="1">
    <citation type="journal article" date="2018" name="Front. Plant Sci.">
        <title>Red Clover (Trifolium pratense) and Zigzag Clover (T. medium) - A Picture of Genomic Similarities and Differences.</title>
        <authorList>
            <person name="Dluhosova J."/>
            <person name="Istvanek J."/>
            <person name="Nedelnik J."/>
            <person name="Repkova J."/>
        </authorList>
    </citation>
    <scope>NUCLEOTIDE SEQUENCE [LARGE SCALE GENOMIC DNA]</scope>
    <source>
        <strain evidence="3">cv. 10/8</strain>
        <tissue evidence="2">Leaf</tissue>
    </source>
</reference>